<sequence>MGLVMPSKFVLHFRWKDEKRWGAGRRSKLLHKQFYKLYLAPFNVAITPARHAAQAFEIIPVQNNREPHINPINKQIIFPALSAHGNTS</sequence>
<comment type="caution">
    <text evidence="1">The sequence shown here is derived from an EMBL/GenBank/DDBJ whole genome shotgun (WGS) entry which is preliminary data.</text>
</comment>
<dbReference type="EMBL" id="BPLQ01011730">
    <property type="protein sequence ID" value="GIY59940.1"/>
    <property type="molecule type" value="Genomic_DNA"/>
</dbReference>
<name>A0AAV4URA0_9ARAC</name>
<dbReference type="Proteomes" id="UP001054837">
    <property type="component" value="Unassembled WGS sequence"/>
</dbReference>
<evidence type="ECO:0000313" key="2">
    <source>
        <dbReference type="Proteomes" id="UP001054837"/>
    </source>
</evidence>
<accession>A0AAV4URA0</accession>
<protein>
    <submittedName>
        <fullName evidence="1">Uncharacterized protein</fullName>
    </submittedName>
</protein>
<reference evidence="1 2" key="1">
    <citation type="submission" date="2021-06" db="EMBL/GenBank/DDBJ databases">
        <title>Caerostris darwini draft genome.</title>
        <authorList>
            <person name="Kono N."/>
            <person name="Arakawa K."/>
        </authorList>
    </citation>
    <scope>NUCLEOTIDE SEQUENCE [LARGE SCALE GENOMIC DNA]</scope>
</reference>
<organism evidence="1 2">
    <name type="scientific">Caerostris darwini</name>
    <dbReference type="NCBI Taxonomy" id="1538125"/>
    <lineage>
        <taxon>Eukaryota</taxon>
        <taxon>Metazoa</taxon>
        <taxon>Ecdysozoa</taxon>
        <taxon>Arthropoda</taxon>
        <taxon>Chelicerata</taxon>
        <taxon>Arachnida</taxon>
        <taxon>Araneae</taxon>
        <taxon>Araneomorphae</taxon>
        <taxon>Entelegynae</taxon>
        <taxon>Araneoidea</taxon>
        <taxon>Araneidae</taxon>
        <taxon>Caerostris</taxon>
    </lineage>
</organism>
<gene>
    <name evidence="1" type="ORF">CDAR_96001</name>
</gene>
<dbReference type="AlphaFoldDB" id="A0AAV4URA0"/>
<evidence type="ECO:0000313" key="1">
    <source>
        <dbReference type="EMBL" id="GIY59940.1"/>
    </source>
</evidence>
<proteinExistence type="predicted"/>
<keyword evidence="2" id="KW-1185">Reference proteome</keyword>